<name>A0AB38RQ34_RHOSG</name>
<protein>
    <submittedName>
        <fullName evidence="2">Urea carboxylase-associated family protein</fullName>
    </submittedName>
</protein>
<dbReference type="RefSeq" id="WP_209448996.1">
    <property type="nucleotide sequence ID" value="NZ_CP096568.1"/>
</dbReference>
<evidence type="ECO:0000259" key="1">
    <source>
        <dbReference type="Pfam" id="PF09347"/>
    </source>
</evidence>
<accession>A0AB38RQ34</accession>
<keyword evidence="3" id="KW-1185">Reference proteome</keyword>
<dbReference type="Pfam" id="PF09347">
    <property type="entry name" value="DUF1989"/>
    <property type="match status" value="1"/>
</dbReference>
<dbReference type="EMBL" id="CP096568">
    <property type="protein sequence ID" value="UPU47026.1"/>
    <property type="molecule type" value="Genomic_DNA"/>
</dbReference>
<feature type="domain" description="DUF1989" evidence="1">
    <location>
        <begin position="38"/>
        <end position="211"/>
    </location>
</feature>
<dbReference type="AlphaFoldDB" id="A0AB38RQ34"/>
<geneLocation type="plasmid" evidence="2 3">
    <name>pdjl-6-5</name>
</geneLocation>
<dbReference type="InterPro" id="IPR018959">
    <property type="entry name" value="DUF1989"/>
</dbReference>
<organism evidence="2 3">
    <name type="scientific">Rhodococcus qingshengii JCM 15477</name>
    <dbReference type="NCBI Taxonomy" id="1303681"/>
    <lineage>
        <taxon>Bacteria</taxon>
        <taxon>Bacillati</taxon>
        <taxon>Actinomycetota</taxon>
        <taxon>Actinomycetes</taxon>
        <taxon>Mycobacteriales</taxon>
        <taxon>Nocardiaceae</taxon>
        <taxon>Rhodococcus</taxon>
        <taxon>Rhodococcus erythropolis group</taxon>
    </lineage>
</organism>
<dbReference type="PANTHER" id="PTHR31527">
    <property type="entry name" value="RE64534P"/>
    <property type="match status" value="1"/>
</dbReference>
<reference evidence="3" key="1">
    <citation type="journal article" date="2022" name="Environ. Microbiol.">
        <title>Functional analysis, diversity, and distribution of carbendazim hydrolases MheI and CbmA, responsible for the initial step in carbendazim degradation.</title>
        <authorList>
            <person name="Zhang M."/>
            <person name="Bai X."/>
            <person name="Li Q."/>
            <person name="Zhang L."/>
            <person name="Zhu Q."/>
            <person name="Gao S."/>
            <person name="Ke Z."/>
            <person name="Jiang M."/>
            <person name="Hu J."/>
            <person name="Qiu J."/>
            <person name="Hong Q."/>
        </authorList>
    </citation>
    <scope>NUCLEOTIDE SEQUENCE [LARGE SCALE GENOMIC DNA]</scope>
    <source>
        <strain evidence="3">djl-6</strain>
    </source>
</reference>
<evidence type="ECO:0000313" key="3">
    <source>
        <dbReference type="Proteomes" id="UP000831484"/>
    </source>
</evidence>
<dbReference type="Proteomes" id="UP000831484">
    <property type="component" value="Plasmid pdjl-6-5"/>
</dbReference>
<gene>
    <name evidence="2" type="ORF">M0639_33650</name>
</gene>
<keyword evidence="2" id="KW-0614">Plasmid</keyword>
<proteinExistence type="predicted"/>
<evidence type="ECO:0000313" key="2">
    <source>
        <dbReference type="EMBL" id="UPU47026.1"/>
    </source>
</evidence>
<sequence length="242" mass="26994">MNRPIARLAFPGGAHADRPHPHIVKEDERNMTLLDEFIIPACSGRAFYLDQGQRLRVTAHEGIQVADIKFINRNDPKEQFAGPWSVFLNTLEGTGTKDSIAKLWSKPPYENVMLKVVRDDVGRHFMNGSCSQRWAEFSGGLANVVEGGRTCWDLYDEALRPFGLTAADTDSEGTFNAFMSVSYDGDGGFIFEPPSCETGDFIDFEAEMDVLVVAVSCPDKNEINDFKPKAMKYEIFNGQDPL</sequence>
<dbReference type="PANTHER" id="PTHR31527:SF0">
    <property type="entry name" value="RE64534P"/>
    <property type="match status" value="1"/>
</dbReference>